<reference evidence="3 5" key="3">
    <citation type="submission" date="2014-11" db="EMBL/GenBank/DDBJ databases">
        <authorList>
            <person name="Wibberg Daniel"/>
        </authorList>
    </citation>
    <scope>NUCLEOTIDE SEQUENCE [LARGE SCALE GENOMIC DNA]</scope>
    <source>
        <strain evidence="3">Rhizoctonia solani AG1-IB 7/3/14</strain>
    </source>
</reference>
<feature type="compositionally biased region" description="Acidic residues" evidence="1">
    <location>
        <begin position="153"/>
        <end position="205"/>
    </location>
</feature>
<dbReference type="AlphaFoldDB" id="M5CGW0"/>
<dbReference type="Proteomes" id="UP000059188">
    <property type="component" value="Unassembled WGS sequence"/>
</dbReference>
<reference evidence="2" key="1">
    <citation type="submission" date="2012-10" db="EMBL/GenBank/DDBJ databases">
        <authorList>
            <person name="Jelonek L."/>
        </authorList>
    </citation>
    <scope>NUCLEOTIDE SEQUENCE</scope>
    <source>
        <strain evidence="2">Isolate 7/3/14</strain>
    </source>
</reference>
<reference evidence="2 4" key="2">
    <citation type="journal article" date="2013" name="J. Biotechnol.">
        <title>Establishment and interpretation of the genome sequence of the phytopathogenic fungus Rhizoctonia solani AG1-IB isolate 7/3/14.</title>
        <authorList>
            <person name="Wibberg D.W."/>
            <person name="Jelonek L.J."/>
            <person name="Rupp O.R."/>
            <person name="Hennig M.H."/>
            <person name="Eikmeyer F.E."/>
            <person name="Goesmann A.G."/>
            <person name="Hartmann A.H."/>
            <person name="Borriss R.B."/>
            <person name="Grosch R.G."/>
            <person name="Puehler A.P."/>
            <person name="Schlueter A.S."/>
        </authorList>
    </citation>
    <scope>NUCLEOTIDE SEQUENCE [LARGE SCALE GENOMIC DNA]</scope>
    <source>
        <strain evidence="4">AG1-IB / isolate 7/3/14</strain>
        <strain evidence="2">Isolate 7/3/14</strain>
    </source>
</reference>
<dbReference type="EMBL" id="LN679125">
    <property type="protein sequence ID" value="CEL56911.1"/>
    <property type="molecule type" value="Genomic_DNA"/>
</dbReference>
<evidence type="ECO:0000313" key="4">
    <source>
        <dbReference type="Proteomes" id="UP000012065"/>
    </source>
</evidence>
<keyword evidence="5" id="KW-1185">Reference proteome</keyword>
<name>M5CGW0_THACB</name>
<accession>M5CGW0</accession>
<dbReference type="HOGENOM" id="CLU_1295194_0_0_1"/>
<evidence type="ECO:0000256" key="1">
    <source>
        <dbReference type="SAM" id="MobiDB-lite"/>
    </source>
</evidence>
<dbReference type="Proteomes" id="UP000012065">
    <property type="component" value="Unassembled WGS sequence"/>
</dbReference>
<protein>
    <submittedName>
        <fullName evidence="2">Uncharacterized protein</fullName>
    </submittedName>
</protein>
<evidence type="ECO:0000313" key="3">
    <source>
        <dbReference type="EMBL" id="CEL56911.1"/>
    </source>
</evidence>
<gene>
    <name evidence="2" type="ORF">BN14_10948</name>
    <name evidence="3" type="ORF">RSOLAG1IB_08189</name>
</gene>
<organism evidence="2 4">
    <name type="scientific">Thanatephorus cucumeris (strain AG1-IB / isolate 7/3/14)</name>
    <name type="common">Lettuce bottom rot fungus</name>
    <name type="synonym">Rhizoctonia solani</name>
    <dbReference type="NCBI Taxonomy" id="1108050"/>
    <lineage>
        <taxon>Eukaryota</taxon>
        <taxon>Fungi</taxon>
        <taxon>Dikarya</taxon>
        <taxon>Basidiomycota</taxon>
        <taxon>Agaricomycotina</taxon>
        <taxon>Agaricomycetes</taxon>
        <taxon>Cantharellales</taxon>
        <taxon>Ceratobasidiaceae</taxon>
        <taxon>Rhizoctonia</taxon>
        <taxon>Rhizoctonia solani AG-1</taxon>
    </lineage>
</organism>
<proteinExistence type="predicted"/>
<dbReference type="EMBL" id="CAOJ01016431">
    <property type="protein sequence ID" value="CCO36802.1"/>
    <property type="molecule type" value="Genomic_DNA"/>
</dbReference>
<sequence length="213" mass="24671">MGCVRDLGCWHVNGKQASPPATDLLNLRLCWCVALIMGNMIEFGESTTLSIDTVKRLANDDMPLKYHHRHSTSAGLYHEFANSTDEASCLEILRRTFRHETLYVLLDSSGQTHEVESFVGIERIVYSSRYNLVDKLERILHGDDPDSSSSGESDLEDYMLDEDPDIEEDQENEYEEYDDPYEYEDPCEYEDPYEDQYDTEEDDEDHGTFPLFH</sequence>
<evidence type="ECO:0000313" key="5">
    <source>
        <dbReference type="Proteomes" id="UP000059188"/>
    </source>
</evidence>
<dbReference type="OrthoDB" id="3258671at2759"/>
<evidence type="ECO:0000313" key="2">
    <source>
        <dbReference type="EMBL" id="CCO36802.1"/>
    </source>
</evidence>
<feature type="region of interest" description="Disordered" evidence="1">
    <location>
        <begin position="140"/>
        <end position="213"/>
    </location>
</feature>